<dbReference type="CDD" id="cd08977">
    <property type="entry name" value="SusD"/>
    <property type="match status" value="1"/>
</dbReference>
<gene>
    <name evidence="8" type="ORF">MYF79_00395</name>
</gene>
<evidence type="ECO:0000259" key="6">
    <source>
        <dbReference type="Pfam" id="PF07980"/>
    </source>
</evidence>
<feature type="domain" description="RagB/SusD" evidence="6">
    <location>
        <begin position="305"/>
        <end position="450"/>
    </location>
</feature>
<dbReference type="EMBL" id="CP095855">
    <property type="protein sequence ID" value="UPK69746.1"/>
    <property type="molecule type" value="Genomic_DNA"/>
</dbReference>
<evidence type="ECO:0000256" key="1">
    <source>
        <dbReference type="ARBA" id="ARBA00004442"/>
    </source>
</evidence>
<evidence type="ECO:0000313" key="8">
    <source>
        <dbReference type="EMBL" id="UPK69746.1"/>
    </source>
</evidence>
<evidence type="ECO:0000313" key="9">
    <source>
        <dbReference type="Proteomes" id="UP000830198"/>
    </source>
</evidence>
<comment type="similarity">
    <text evidence="2">Belongs to the SusD family.</text>
</comment>
<dbReference type="Pfam" id="PF07980">
    <property type="entry name" value="SusD_RagB"/>
    <property type="match status" value="1"/>
</dbReference>
<evidence type="ECO:0000256" key="2">
    <source>
        <dbReference type="ARBA" id="ARBA00006275"/>
    </source>
</evidence>
<name>A0ABY4I4T0_CHIFI</name>
<accession>A0ABY4I4T0</accession>
<protein>
    <submittedName>
        <fullName evidence="8">RagB/SusD family nutrient uptake outer membrane protein</fullName>
    </submittedName>
</protein>
<keyword evidence="4" id="KW-0472">Membrane</keyword>
<feature type="domain" description="SusD-like N-terminal" evidence="7">
    <location>
        <begin position="97"/>
        <end position="224"/>
    </location>
</feature>
<dbReference type="Gene3D" id="1.25.40.390">
    <property type="match status" value="2"/>
</dbReference>
<keyword evidence="9" id="KW-1185">Reference proteome</keyword>
<proteinExistence type="inferred from homology"/>
<organism evidence="8 9">
    <name type="scientific">Chitinophaga filiformis</name>
    <name type="common">Myxococcus filiformis</name>
    <name type="synonym">Flexibacter filiformis</name>
    <dbReference type="NCBI Taxonomy" id="104663"/>
    <lineage>
        <taxon>Bacteria</taxon>
        <taxon>Pseudomonadati</taxon>
        <taxon>Bacteroidota</taxon>
        <taxon>Chitinophagia</taxon>
        <taxon>Chitinophagales</taxon>
        <taxon>Chitinophagaceae</taxon>
        <taxon>Chitinophaga</taxon>
    </lineage>
</organism>
<dbReference type="InterPro" id="IPR033985">
    <property type="entry name" value="SusD-like_N"/>
</dbReference>
<evidence type="ECO:0000256" key="5">
    <source>
        <dbReference type="ARBA" id="ARBA00023237"/>
    </source>
</evidence>
<dbReference type="InterPro" id="IPR011990">
    <property type="entry name" value="TPR-like_helical_dom_sf"/>
</dbReference>
<dbReference type="Pfam" id="PF14322">
    <property type="entry name" value="SusD-like_3"/>
    <property type="match status" value="1"/>
</dbReference>
<dbReference type="InterPro" id="IPR012944">
    <property type="entry name" value="SusD_RagB_dom"/>
</dbReference>
<dbReference type="PROSITE" id="PS51257">
    <property type="entry name" value="PROKAR_LIPOPROTEIN"/>
    <property type="match status" value="1"/>
</dbReference>
<evidence type="ECO:0000259" key="7">
    <source>
        <dbReference type="Pfam" id="PF14322"/>
    </source>
</evidence>
<keyword evidence="5" id="KW-0998">Cell outer membrane</keyword>
<keyword evidence="3" id="KW-0732">Signal</keyword>
<dbReference type="RefSeq" id="WP_247812013.1">
    <property type="nucleotide sequence ID" value="NZ_CP095855.1"/>
</dbReference>
<dbReference type="Proteomes" id="UP000830198">
    <property type="component" value="Chromosome"/>
</dbReference>
<sequence length="452" mass="50958">MRWKLLLLLFLLLGGACRKLLDPGEPVDGDSAGSIYQSDARAAAVLTGLFYSMSNEGAFMGEKGLSYLCGLSADEFLLEQEDELPRAMYRNQAMPDNMPVWRLLYQYIYQCNAAIEGLSASNRLTPAIKQQLTGEAKFVRAFCYFYLVNLFDEVPLVTGTDYKVNASMGRTPVVKVYELIVQDLEDAASLLRPDYVQADILSASPERVRPNKWAATALLARVQLYRNNWQAAIAAATALIDNKAVYDTVPLSKVFLKNSKEAIWQIQPVNKTLVEDAMLFVQQRPVVAAASFMQTLEKDDLRKQYWLAGATDPYPFKYKATNATKPLTEYLMVLRLAEQYLIRAEARLHSADKEGALKDLMVVRQRAGLPAPRVNGTGPLQDVIQHERQVELFSEWGHRWLDLKRTHTVNTVMKAAATAKGGDWKAYQQWYPIPKSELLLNPNLTQNEGYQE</sequence>
<comment type="subcellular location">
    <subcellularLocation>
        <location evidence="1">Cell outer membrane</location>
    </subcellularLocation>
</comment>
<dbReference type="SUPFAM" id="SSF48452">
    <property type="entry name" value="TPR-like"/>
    <property type="match status" value="1"/>
</dbReference>
<evidence type="ECO:0000256" key="3">
    <source>
        <dbReference type="ARBA" id="ARBA00022729"/>
    </source>
</evidence>
<reference evidence="8 9" key="1">
    <citation type="submission" date="2022-04" db="EMBL/GenBank/DDBJ databases">
        <title>The arsenic-methylating capacity of Chitinophaga filiformis YT5 during chitin decomposition.</title>
        <authorList>
            <person name="Chen G."/>
            <person name="Liang Y."/>
        </authorList>
    </citation>
    <scope>NUCLEOTIDE SEQUENCE [LARGE SCALE GENOMIC DNA]</scope>
    <source>
        <strain evidence="8 9">YT5</strain>
    </source>
</reference>
<evidence type="ECO:0000256" key="4">
    <source>
        <dbReference type="ARBA" id="ARBA00023136"/>
    </source>
</evidence>